<evidence type="ECO:0000313" key="2">
    <source>
        <dbReference type="EMBL" id="SHJ27234.1"/>
    </source>
</evidence>
<gene>
    <name evidence="2" type="ORF">SAMN02745165_01928</name>
</gene>
<keyword evidence="3" id="KW-1185">Reference proteome</keyword>
<dbReference type="RefSeq" id="WP_072908296.1">
    <property type="nucleotide sequence ID" value="NZ_FQZT01000006.1"/>
</dbReference>
<organism evidence="2 3">
    <name type="scientific">Malonomonas rubra DSM 5091</name>
    <dbReference type="NCBI Taxonomy" id="1122189"/>
    <lineage>
        <taxon>Bacteria</taxon>
        <taxon>Pseudomonadati</taxon>
        <taxon>Thermodesulfobacteriota</taxon>
        <taxon>Desulfuromonadia</taxon>
        <taxon>Desulfuromonadales</taxon>
        <taxon>Geopsychrobacteraceae</taxon>
        <taxon>Malonomonas</taxon>
    </lineage>
</organism>
<dbReference type="Proteomes" id="UP000184171">
    <property type="component" value="Unassembled WGS sequence"/>
</dbReference>
<evidence type="ECO:0000256" key="1">
    <source>
        <dbReference type="SAM" id="MobiDB-lite"/>
    </source>
</evidence>
<feature type="compositionally biased region" description="Basic and acidic residues" evidence="1">
    <location>
        <begin position="41"/>
        <end position="50"/>
    </location>
</feature>
<feature type="region of interest" description="Disordered" evidence="1">
    <location>
        <begin position="41"/>
        <end position="61"/>
    </location>
</feature>
<sequence>MFGARVLLTVLLGMLLPTLLMPAIAGSTSLRLMYDLNYTETKSETEDRSDGSVSESETDRLQQTYRVDLSKQLFPTLNLNTGIQVEQNRNNSETVGEAESSTRDQQILPYVDLEWRNPLYSFSGGYRERYARRRGDSISGTDKDYVTSYNLRGEWRPVEFPQLELNYLHSERDDNQDETDSESNTWLVNSRYEYKDYEFRYSFLRGEDRNNINQTETTTSTHNGRIRLNRSFLDGKLNLNAGLRMEYSTQEFTGNETFIDVDRSLSGSGFFLNNSDLNPNDIDPGNYLSFESLNPNPDLRNISNGNNLALGFTLTDSNGVVDRVDLVVNPGDGIVDAAILDAGNWAVYVSDNKEDWTPTISAINVFFDQANNIIEIELTPEVSVPEHIVLIYSRPAVGSPPTGPSVEITAINAVDIVTVAEGTQLTTQVYQAQFGLGWQATDSTRFSYTFNYQERRSSLFDERNSRLNNGLTVIHTFNDIFTGTGRVSAGYRWDQGQLDSSTYNYSARLTGRYLETLNQSLIYSGTLEQDEDDGDGDSTSNSLILRTNAALYEGWDLSFDQGATQQNSDRDGESKSYFVRLQTSLVPHSSYNLIAEYSIDWDQDGDGTERSDTGRLRAFWVPLDTLSFSGEIRLRRSDGDDQLSWESSASWLPLRDGSLQCVLAYSEEEDRDGNRTWAFTPNLTWELTHFANLSLRYSRGEEETNSEINSFETALLNFRIFYD</sequence>
<dbReference type="OrthoDB" id="5390626at2"/>
<evidence type="ECO:0000313" key="3">
    <source>
        <dbReference type="Proteomes" id="UP000184171"/>
    </source>
</evidence>
<dbReference type="AlphaFoldDB" id="A0A1M6HYQ4"/>
<feature type="compositionally biased region" description="Polar residues" evidence="1">
    <location>
        <begin position="51"/>
        <end position="61"/>
    </location>
</feature>
<protein>
    <recommendedName>
        <fullName evidence="4">TIGR03016 family PEP-CTERM system-associated outer membrane protein</fullName>
    </recommendedName>
</protein>
<name>A0A1M6HYQ4_MALRU</name>
<evidence type="ECO:0008006" key="4">
    <source>
        <dbReference type="Google" id="ProtNLM"/>
    </source>
</evidence>
<reference evidence="2 3" key="1">
    <citation type="submission" date="2016-11" db="EMBL/GenBank/DDBJ databases">
        <authorList>
            <person name="Jaros S."/>
            <person name="Januszkiewicz K."/>
            <person name="Wedrychowicz H."/>
        </authorList>
    </citation>
    <scope>NUCLEOTIDE SEQUENCE [LARGE SCALE GENOMIC DNA]</scope>
    <source>
        <strain evidence="2 3">DSM 5091</strain>
    </source>
</reference>
<proteinExistence type="predicted"/>
<accession>A0A1M6HYQ4</accession>
<dbReference type="STRING" id="1122189.SAMN02745165_01928"/>
<dbReference type="EMBL" id="FQZT01000006">
    <property type="protein sequence ID" value="SHJ27234.1"/>
    <property type="molecule type" value="Genomic_DNA"/>
</dbReference>